<evidence type="ECO:0000256" key="7">
    <source>
        <dbReference type="SAM" id="Phobius"/>
    </source>
</evidence>
<gene>
    <name evidence="10" type="ORF">EDD28_0487</name>
</gene>
<comment type="subcellular location">
    <subcellularLocation>
        <location evidence="1">Cell membrane</location>
        <topology evidence="1">Multi-pass membrane protein</topology>
    </subcellularLocation>
</comment>
<feature type="transmembrane region" description="Helical" evidence="7">
    <location>
        <begin position="20"/>
        <end position="43"/>
    </location>
</feature>
<feature type="transmembrane region" description="Helical" evidence="7">
    <location>
        <begin position="450"/>
        <end position="470"/>
    </location>
</feature>
<evidence type="ECO:0000256" key="6">
    <source>
        <dbReference type="ARBA" id="ARBA00038076"/>
    </source>
</evidence>
<evidence type="ECO:0000256" key="5">
    <source>
        <dbReference type="ARBA" id="ARBA00023136"/>
    </source>
</evidence>
<dbReference type="Proteomes" id="UP000275356">
    <property type="component" value="Unassembled WGS sequence"/>
</dbReference>
<evidence type="ECO:0000256" key="4">
    <source>
        <dbReference type="ARBA" id="ARBA00022989"/>
    </source>
</evidence>
<evidence type="ECO:0000259" key="9">
    <source>
        <dbReference type="Pfam" id="PF12704"/>
    </source>
</evidence>
<feature type="domain" description="ABC3 transporter permease C-terminal" evidence="8">
    <location>
        <begin position="747"/>
        <end position="866"/>
    </location>
</feature>
<keyword evidence="5 7" id="KW-0472">Membrane</keyword>
<keyword evidence="2" id="KW-1003">Cell membrane</keyword>
<feature type="transmembrane region" description="Helical" evidence="7">
    <location>
        <begin position="272"/>
        <end position="294"/>
    </location>
</feature>
<evidence type="ECO:0000313" key="10">
    <source>
        <dbReference type="EMBL" id="ROR95919.1"/>
    </source>
</evidence>
<evidence type="ECO:0000256" key="1">
    <source>
        <dbReference type="ARBA" id="ARBA00004651"/>
    </source>
</evidence>
<feature type="domain" description="MacB-like periplasmic core" evidence="9">
    <location>
        <begin position="19"/>
        <end position="241"/>
    </location>
</feature>
<dbReference type="Pfam" id="PF12704">
    <property type="entry name" value="MacB_PCD"/>
    <property type="match status" value="1"/>
</dbReference>
<proteinExistence type="inferred from homology"/>
<evidence type="ECO:0000259" key="8">
    <source>
        <dbReference type="Pfam" id="PF02687"/>
    </source>
</evidence>
<dbReference type="RefSeq" id="WP_123738165.1">
    <property type="nucleotide sequence ID" value="NZ_RKHQ01000001.1"/>
</dbReference>
<dbReference type="Pfam" id="PF02687">
    <property type="entry name" value="FtsX"/>
    <property type="match status" value="2"/>
</dbReference>
<keyword evidence="11" id="KW-1185">Reference proteome</keyword>
<dbReference type="GO" id="GO:0022857">
    <property type="term" value="F:transmembrane transporter activity"/>
    <property type="evidence" value="ECO:0007669"/>
    <property type="project" value="TreeGrafter"/>
</dbReference>
<feature type="transmembrane region" description="Helical" evidence="7">
    <location>
        <begin position="330"/>
        <end position="355"/>
    </location>
</feature>
<evidence type="ECO:0000313" key="11">
    <source>
        <dbReference type="Proteomes" id="UP000275356"/>
    </source>
</evidence>
<dbReference type="PANTHER" id="PTHR30572:SF4">
    <property type="entry name" value="ABC TRANSPORTER PERMEASE YTRF"/>
    <property type="match status" value="1"/>
</dbReference>
<comment type="caution">
    <text evidence="10">The sequence shown here is derived from an EMBL/GenBank/DDBJ whole genome shotgun (WGS) entry which is preliminary data.</text>
</comment>
<reference evidence="10 11" key="1">
    <citation type="submission" date="2018-11" db="EMBL/GenBank/DDBJ databases">
        <title>Sequencing the genomes of 1000 actinobacteria strains.</title>
        <authorList>
            <person name="Klenk H.-P."/>
        </authorList>
    </citation>
    <scope>NUCLEOTIDE SEQUENCE [LARGE SCALE GENOMIC DNA]</scope>
    <source>
        <strain evidence="10 11">DSM 13521</strain>
    </source>
</reference>
<protein>
    <submittedName>
        <fullName evidence="10">Putative ABC transport system permease protein</fullName>
    </submittedName>
</protein>
<keyword evidence="4 7" id="KW-1133">Transmembrane helix</keyword>
<sequence length="875" mass="93217">MSILNKVTLAGMRKSPARTIVTIVGIVLSTAMIAGVATFGASLQNYLVESSLAKTGNWHVQFTNVDAAGIDALTADPEVTHLSTIDEVGYAALPGIRSEDKPYVFIAGLTEGAVDTLPISVLSGRLPERSDEIIVPSHLAAKGGVRLQVGDQVPLAVGERHLADVTLSQNDPYSAGKEGENPEQFTPTMQRIYTVVGTMERPEFETQTAPGYTILTKADAGTTPTLSTAFVTVESPANAGSWAEQSGIGSSYVLNEDVLRFLGGSGSATFNLILYTLVGIVILIIMIGSVFLIYNSFSISTSERTKQFGILSSVGATPQQLRNSVIFEGLCLAALGIPIGLIIGTGGIAAVLPVIEKNMGTLAENSVPLTLSISIPALIAAAFVSLVTILVSAYVPARKAAIRPVMESLRETNEVLITSEKVRTSSFAARLLGLEGALAMKNFKRNRRRYRTIVLSLVLSVVLFAAGTAFGSTLKRLADLITMDFDYDVLFVADNLPALEADQTFDTLMSAFGVTDGSSQTVLDYTVEVGPETLSPEYRSELGGTEMAETVTLPFHFQFIADDQYAAFAAEQGVDTEHHTGSLPEMVAVAKAQMPTSDTDGTNQNTSLVDLFGGAAEPLTITPIAPDGVPVGTPAEISVRFVDTYPVDPPPGKGTLPAPTNVEGATSPYVFIVIAPSSMEDAFTVSGVGETVAMAFQSSTPSETTKQMEALIQSLGISSDYQLHNVYSMVEQFESVTFVVEVFTYGFVLLITLIAVANVFNTISTNIKLRKRELAMLRSVGMSDAQLNRMMGLESVFYGARTLVIGIPLTILVTWLIHSGLATVESVEGFDFVFPWASIAISTAGVLLIVSLTMGFSIRKLKKENIINALRSDNL</sequence>
<feature type="transmembrane region" description="Helical" evidence="7">
    <location>
        <begin position="742"/>
        <end position="763"/>
    </location>
</feature>
<name>A0A3N2D812_9MICO</name>
<feature type="domain" description="ABC3 transporter permease C-terminal" evidence="8">
    <location>
        <begin position="280"/>
        <end position="401"/>
    </location>
</feature>
<dbReference type="OrthoDB" id="9780560at2"/>
<dbReference type="PANTHER" id="PTHR30572">
    <property type="entry name" value="MEMBRANE COMPONENT OF TRANSPORTER-RELATED"/>
    <property type="match status" value="1"/>
</dbReference>
<dbReference type="EMBL" id="RKHQ01000001">
    <property type="protein sequence ID" value="ROR95919.1"/>
    <property type="molecule type" value="Genomic_DNA"/>
</dbReference>
<comment type="similarity">
    <text evidence="6">Belongs to the ABC-4 integral membrane protein family.</text>
</comment>
<feature type="transmembrane region" description="Helical" evidence="7">
    <location>
        <begin position="837"/>
        <end position="858"/>
    </location>
</feature>
<feature type="transmembrane region" description="Helical" evidence="7">
    <location>
        <begin position="375"/>
        <end position="397"/>
    </location>
</feature>
<evidence type="ECO:0000256" key="2">
    <source>
        <dbReference type="ARBA" id="ARBA00022475"/>
    </source>
</evidence>
<dbReference type="InterPro" id="IPR025857">
    <property type="entry name" value="MacB_PCD"/>
</dbReference>
<dbReference type="AlphaFoldDB" id="A0A3N2D812"/>
<keyword evidence="3 7" id="KW-0812">Transmembrane</keyword>
<dbReference type="InterPro" id="IPR003838">
    <property type="entry name" value="ABC3_permease_C"/>
</dbReference>
<organism evidence="10 11">
    <name type="scientific">Salana multivorans</name>
    <dbReference type="NCBI Taxonomy" id="120377"/>
    <lineage>
        <taxon>Bacteria</taxon>
        <taxon>Bacillati</taxon>
        <taxon>Actinomycetota</taxon>
        <taxon>Actinomycetes</taxon>
        <taxon>Micrococcales</taxon>
        <taxon>Beutenbergiaceae</taxon>
        <taxon>Salana</taxon>
    </lineage>
</organism>
<feature type="transmembrane region" description="Helical" evidence="7">
    <location>
        <begin position="796"/>
        <end position="817"/>
    </location>
</feature>
<dbReference type="InterPro" id="IPR050250">
    <property type="entry name" value="Macrolide_Exporter_MacB"/>
</dbReference>
<accession>A0A3N2D812</accession>
<evidence type="ECO:0000256" key="3">
    <source>
        <dbReference type="ARBA" id="ARBA00022692"/>
    </source>
</evidence>
<dbReference type="GO" id="GO:0005886">
    <property type="term" value="C:plasma membrane"/>
    <property type="evidence" value="ECO:0007669"/>
    <property type="project" value="UniProtKB-SubCell"/>
</dbReference>